<dbReference type="Pfam" id="PF21818">
    <property type="entry name" value="DUF6884"/>
    <property type="match status" value="1"/>
</dbReference>
<gene>
    <name evidence="2" type="ORF">BA70_05635</name>
</gene>
<feature type="domain" description="DUF6884" evidence="1">
    <location>
        <begin position="18"/>
        <end position="139"/>
    </location>
</feature>
<evidence type="ECO:0000313" key="2">
    <source>
        <dbReference type="EMBL" id="KEP25835.1"/>
    </source>
</evidence>
<accession>A0A081L9A9</accession>
<organism evidence="2 3">
    <name type="scientific">Bacillus zhangzhouensis</name>
    <dbReference type="NCBI Taxonomy" id="1178540"/>
    <lineage>
        <taxon>Bacteria</taxon>
        <taxon>Bacillati</taxon>
        <taxon>Bacillota</taxon>
        <taxon>Bacilli</taxon>
        <taxon>Bacillales</taxon>
        <taxon>Bacillaceae</taxon>
        <taxon>Bacillus</taxon>
    </lineage>
</organism>
<keyword evidence="3" id="KW-1185">Reference proteome</keyword>
<dbReference type="OrthoDB" id="2364857at2"/>
<name>A0A081L9A9_9BACI</name>
<dbReference type="InterPro" id="IPR049251">
    <property type="entry name" value="DUF6884"/>
</dbReference>
<evidence type="ECO:0000259" key="1">
    <source>
        <dbReference type="Pfam" id="PF21818"/>
    </source>
</evidence>
<evidence type="ECO:0000313" key="3">
    <source>
        <dbReference type="Proteomes" id="UP000028091"/>
    </source>
</evidence>
<dbReference type="AlphaFoldDB" id="A0A081L9A9"/>
<sequence length="154" mass="17623">MKRICIIPCGAKKIWDVSKEAGSQPAHLVYLSPLHQRTKTYAQTFFDDWVILSGKYGFLHKDDIIPANYDVTFGTNHIELITEEQLRRQFYEKQLTAFDELVVLGGKKFRKVIDPLLLDHQHANYPLAPYKGIGYMLKAIKEATESGTELTAHD</sequence>
<protein>
    <recommendedName>
        <fullName evidence="1">DUF6884 domain-containing protein</fullName>
    </recommendedName>
</protein>
<dbReference type="eggNOG" id="ENOG5032WNX">
    <property type="taxonomic scope" value="Bacteria"/>
</dbReference>
<dbReference type="EMBL" id="JOTP01000016">
    <property type="protein sequence ID" value="KEP25835.1"/>
    <property type="molecule type" value="Genomic_DNA"/>
</dbReference>
<reference evidence="2 3" key="1">
    <citation type="submission" date="2012-09" db="EMBL/GenBank/DDBJ databases">
        <title>Genome Sequence of Bacillus sp. DW5-4.</title>
        <authorList>
            <person name="Lai Q."/>
            <person name="Liu Y."/>
            <person name="Shao Z."/>
        </authorList>
    </citation>
    <scope>NUCLEOTIDE SEQUENCE [LARGE SCALE GENOMIC DNA]</scope>
    <source>
        <strain evidence="2 3">DW5-4</strain>
    </source>
</reference>
<dbReference type="RefSeq" id="WP_034323121.1">
    <property type="nucleotide sequence ID" value="NZ_JOTP01000016.1"/>
</dbReference>
<comment type="caution">
    <text evidence="2">The sequence shown here is derived from an EMBL/GenBank/DDBJ whole genome shotgun (WGS) entry which is preliminary data.</text>
</comment>
<proteinExistence type="predicted"/>
<dbReference type="Proteomes" id="UP000028091">
    <property type="component" value="Unassembled WGS sequence"/>
</dbReference>